<dbReference type="InterPro" id="IPR013658">
    <property type="entry name" value="SGL"/>
</dbReference>
<protein>
    <submittedName>
        <fullName evidence="4">SMP-30/gluconolactonase/LRE family protein</fullName>
    </submittedName>
</protein>
<feature type="domain" description="SMP-30/Gluconolactonase/LRE-like region" evidence="3">
    <location>
        <begin position="70"/>
        <end position="292"/>
    </location>
</feature>
<evidence type="ECO:0000313" key="5">
    <source>
        <dbReference type="Proteomes" id="UP001221558"/>
    </source>
</evidence>
<dbReference type="InterPro" id="IPR011042">
    <property type="entry name" value="6-blade_b-propeller_TolB-like"/>
</dbReference>
<dbReference type="Pfam" id="PF08450">
    <property type="entry name" value="SGL"/>
    <property type="match status" value="1"/>
</dbReference>
<reference evidence="4 5" key="1">
    <citation type="submission" date="2023-02" db="EMBL/GenBank/DDBJ databases">
        <title>Genome sequence of Sphingobacterium sp. KACC 22765.</title>
        <authorList>
            <person name="Kim S."/>
            <person name="Heo J."/>
            <person name="Kwon S.-W."/>
        </authorList>
    </citation>
    <scope>NUCLEOTIDE SEQUENCE [LARGE SCALE GENOMIC DNA]</scope>
    <source>
        <strain evidence="4 5">KACC 22765</strain>
    </source>
</reference>
<dbReference type="EMBL" id="CP117880">
    <property type="protein sequence ID" value="WDF68653.1"/>
    <property type="molecule type" value="Genomic_DNA"/>
</dbReference>
<evidence type="ECO:0000256" key="1">
    <source>
        <dbReference type="ARBA" id="ARBA00022801"/>
    </source>
</evidence>
<dbReference type="RefSeq" id="WP_274267386.1">
    <property type="nucleotide sequence ID" value="NZ_CP117880.1"/>
</dbReference>
<evidence type="ECO:0000259" key="3">
    <source>
        <dbReference type="Pfam" id="PF08450"/>
    </source>
</evidence>
<feature type="chain" id="PRO_5047430696" evidence="2">
    <location>
        <begin position="24"/>
        <end position="339"/>
    </location>
</feature>
<dbReference type="SUPFAM" id="SSF63829">
    <property type="entry name" value="Calcium-dependent phosphotriesterase"/>
    <property type="match status" value="1"/>
</dbReference>
<keyword evidence="2" id="KW-0732">Signal</keyword>
<dbReference type="Gene3D" id="2.120.10.30">
    <property type="entry name" value="TolB, C-terminal domain"/>
    <property type="match status" value="1"/>
</dbReference>
<accession>A0ABY7WJT3</accession>
<feature type="signal peptide" evidence="2">
    <location>
        <begin position="1"/>
        <end position="23"/>
    </location>
</feature>
<dbReference type="InterPro" id="IPR051262">
    <property type="entry name" value="SMP-30/CGR1_Lactonase"/>
</dbReference>
<dbReference type="PANTHER" id="PTHR47572:SF4">
    <property type="entry name" value="LACTONASE DRP35"/>
    <property type="match status" value="1"/>
</dbReference>
<evidence type="ECO:0000313" key="4">
    <source>
        <dbReference type="EMBL" id="WDF68653.1"/>
    </source>
</evidence>
<dbReference type="Proteomes" id="UP001221558">
    <property type="component" value="Chromosome"/>
</dbReference>
<gene>
    <name evidence="4" type="ORF">PQ465_20450</name>
</gene>
<name>A0ABY7WJT3_9SPHI</name>
<keyword evidence="5" id="KW-1185">Reference proteome</keyword>
<dbReference type="PANTHER" id="PTHR47572">
    <property type="entry name" value="LIPOPROTEIN-RELATED"/>
    <property type="match status" value="1"/>
</dbReference>
<proteinExistence type="predicted"/>
<evidence type="ECO:0000256" key="2">
    <source>
        <dbReference type="SAM" id="SignalP"/>
    </source>
</evidence>
<organism evidence="4 5">
    <name type="scientific">Sphingobacterium oryzagri</name>
    <dbReference type="NCBI Taxonomy" id="3025669"/>
    <lineage>
        <taxon>Bacteria</taxon>
        <taxon>Pseudomonadati</taxon>
        <taxon>Bacteroidota</taxon>
        <taxon>Sphingobacteriia</taxon>
        <taxon>Sphingobacteriales</taxon>
        <taxon>Sphingobacteriaceae</taxon>
        <taxon>Sphingobacterium</taxon>
    </lineage>
</organism>
<keyword evidence="1" id="KW-0378">Hydrolase</keyword>
<sequence length="339" mass="36770">MKANYIRTIYFFALALLSLNLSAQETIVSEGLNYDEHTKGFVPIPAAERLLQHVTATAYYKVTNEGHVLEGAIFDKQGNLFFCDVSARRVMRLTPDKELSTIVTLHELNPGGLAFHQDGRLFIAALDLVSRRGAILAVNSDGTEMQRIITPEAGFMPNDLLFDQHGGLYFTDFKGQSTDPQGAVYYIAPNRSTATLILPGLAMANGIALSADGKTLWVTEFGRNLLHRILLSDATTIAPIGTAVAYHFTGPAPDSMRADADGNLYVAIYGQGRILVFNPDGIPIGQILYPERTAGHHLLSTSLAINPETNDLYGVTSDGDKGNGATIFHAKSFAKGLLR</sequence>